<proteinExistence type="predicted"/>
<name>A0ACC1ADR1_9ROSI</name>
<keyword evidence="2" id="KW-1185">Reference proteome</keyword>
<gene>
    <name evidence="1" type="ORF">Patl1_30125</name>
</gene>
<organism evidence="1 2">
    <name type="scientific">Pistacia atlantica</name>
    <dbReference type="NCBI Taxonomy" id="434234"/>
    <lineage>
        <taxon>Eukaryota</taxon>
        <taxon>Viridiplantae</taxon>
        <taxon>Streptophyta</taxon>
        <taxon>Embryophyta</taxon>
        <taxon>Tracheophyta</taxon>
        <taxon>Spermatophyta</taxon>
        <taxon>Magnoliopsida</taxon>
        <taxon>eudicotyledons</taxon>
        <taxon>Gunneridae</taxon>
        <taxon>Pentapetalae</taxon>
        <taxon>rosids</taxon>
        <taxon>malvids</taxon>
        <taxon>Sapindales</taxon>
        <taxon>Anacardiaceae</taxon>
        <taxon>Pistacia</taxon>
    </lineage>
</organism>
<reference evidence="2" key="1">
    <citation type="journal article" date="2023" name="G3 (Bethesda)">
        <title>Genome assembly and association tests identify interacting loci associated with vigor, precocity, and sex in interspecific pistachio rootstocks.</title>
        <authorList>
            <person name="Palmer W."/>
            <person name="Jacygrad E."/>
            <person name="Sagayaradj S."/>
            <person name="Cavanaugh K."/>
            <person name="Han R."/>
            <person name="Bertier L."/>
            <person name="Beede B."/>
            <person name="Kafkas S."/>
            <person name="Golino D."/>
            <person name="Preece J."/>
            <person name="Michelmore R."/>
        </authorList>
    </citation>
    <scope>NUCLEOTIDE SEQUENCE [LARGE SCALE GENOMIC DNA]</scope>
</reference>
<evidence type="ECO:0000313" key="2">
    <source>
        <dbReference type="Proteomes" id="UP001164250"/>
    </source>
</evidence>
<evidence type="ECO:0000313" key="1">
    <source>
        <dbReference type="EMBL" id="KAJ0084281.1"/>
    </source>
</evidence>
<protein>
    <submittedName>
        <fullName evidence="1">Uncharacterized protein</fullName>
    </submittedName>
</protein>
<accession>A0ACC1ADR1</accession>
<sequence>MIKFPCTKNLNIKTCHQVEKHVLSLLCFVSHFTQKTCRFCIFQTVTIQRKFIQCHFSCCRYNGILAIYAVTQESGFLASAVACILCWIFMVATGLLIAEVNVITDYNVRTGFWGCLIGN</sequence>
<comment type="caution">
    <text evidence="1">The sequence shown here is derived from an EMBL/GenBank/DDBJ whole genome shotgun (WGS) entry which is preliminary data.</text>
</comment>
<dbReference type="EMBL" id="CM047907">
    <property type="protein sequence ID" value="KAJ0084281.1"/>
    <property type="molecule type" value="Genomic_DNA"/>
</dbReference>
<dbReference type="Proteomes" id="UP001164250">
    <property type="component" value="Chromosome 11"/>
</dbReference>